<dbReference type="OrthoDB" id="5526463at2"/>
<sequence length="109" mass="11111">MATRTHDISVSVAPALRGAFDGRRELSLGVPAAAGIGDVVEALLRLYPRTRQLLAGDGGEPGGLYLHVALDEASARELTPGGGGMPGGCRLYVFALSRPPKGGRTGGEG</sequence>
<gene>
    <name evidence="1" type="ORF">D7X32_34075</name>
</gene>
<evidence type="ECO:0008006" key="3">
    <source>
        <dbReference type="Google" id="ProtNLM"/>
    </source>
</evidence>
<reference evidence="2" key="1">
    <citation type="submission" date="2018-09" db="EMBL/GenBank/DDBJ databases">
        <authorList>
            <person name="Livingstone P.G."/>
            <person name="Whitworth D.E."/>
        </authorList>
    </citation>
    <scope>NUCLEOTIDE SEQUENCE [LARGE SCALE GENOMIC DNA]</scope>
    <source>
        <strain evidence="2">CA043D</strain>
    </source>
</reference>
<protein>
    <recommendedName>
        <fullName evidence="3">MoaD/ThiS family protein</fullName>
    </recommendedName>
</protein>
<evidence type="ECO:0000313" key="2">
    <source>
        <dbReference type="Proteomes" id="UP000268313"/>
    </source>
</evidence>
<dbReference type="EMBL" id="RAWE01000192">
    <property type="protein sequence ID" value="RKG97019.1"/>
    <property type="molecule type" value="Genomic_DNA"/>
</dbReference>
<dbReference type="Proteomes" id="UP000268313">
    <property type="component" value="Unassembled WGS sequence"/>
</dbReference>
<comment type="caution">
    <text evidence="1">The sequence shown here is derived from an EMBL/GenBank/DDBJ whole genome shotgun (WGS) entry which is preliminary data.</text>
</comment>
<proteinExistence type="predicted"/>
<evidence type="ECO:0000313" key="1">
    <source>
        <dbReference type="EMBL" id="RKG97019.1"/>
    </source>
</evidence>
<dbReference type="RefSeq" id="WP_120606744.1">
    <property type="nucleotide sequence ID" value="NZ_JABFJX010000175.1"/>
</dbReference>
<dbReference type="AlphaFoldDB" id="A0A3A8JMZ9"/>
<keyword evidence="2" id="KW-1185">Reference proteome</keyword>
<organism evidence="1 2">
    <name type="scientific">Corallococcus carmarthensis</name>
    <dbReference type="NCBI Taxonomy" id="2316728"/>
    <lineage>
        <taxon>Bacteria</taxon>
        <taxon>Pseudomonadati</taxon>
        <taxon>Myxococcota</taxon>
        <taxon>Myxococcia</taxon>
        <taxon>Myxococcales</taxon>
        <taxon>Cystobacterineae</taxon>
        <taxon>Myxococcaceae</taxon>
        <taxon>Corallococcus</taxon>
    </lineage>
</organism>
<name>A0A3A8JMZ9_9BACT</name>
<accession>A0A3A8JMZ9</accession>